<accession>A0A7X0D4W6</accession>
<feature type="binding site" evidence="3">
    <location>
        <position position="305"/>
    </location>
    <ligand>
        <name>Zn(2+)</name>
        <dbReference type="ChEBI" id="CHEBI:29105"/>
        <label>2</label>
    </ligand>
</feature>
<dbReference type="Gene3D" id="3.40.720.10">
    <property type="entry name" value="Alkaline Phosphatase, subunit A"/>
    <property type="match status" value="1"/>
</dbReference>
<feature type="binding site" evidence="3">
    <location>
        <position position="137"/>
    </location>
    <ligand>
        <name>Mg(2+)</name>
        <dbReference type="ChEBI" id="CHEBI:18420"/>
    </ligand>
</feature>
<protein>
    <submittedName>
        <fullName evidence="5">Alkaline phosphatase</fullName>
        <ecNumber evidence="5">3.1.3.1</ecNumber>
    </submittedName>
</protein>
<feature type="binding site" evidence="3">
    <location>
        <position position="139"/>
    </location>
    <ligand>
        <name>Mg(2+)</name>
        <dbReference type="ChEBI" id="CHEBI:18420"/>
    </ligand>
</feature>
<keyword evidence="1" id="KW-0597">Phosphoprotein</keyword>
<dbReference type="InterPro" id="IPR001952">
    <property type="entry name" value="Alkaline_phosphatase"/>
</dbReference>
<evidence type="ECO:0000256" key="3">
    <source>
        <dbReference type="PIRSR" id="PIRSR601952-2"/>
    </source>
</evidence>
<gene>
    <name evidence="5" type="ORF">HNR23_001261</name>
</gene>
<dbReference type="EC" id="3.1.3.1" evidence="5"/>
<keyword evidence="3" id="KW-0862">Zinc</keyword>
<dbReference type="RefSeq" id="WP_343070441.1">
    <property type="nucleotide sequence ID" value="NZ_JACHDS010000001.1"/>
</dbReference>
<dbReference type="CDD" id="cd16012">
    <property type="entry name" value="ALP"/>
    <property type="match status" value="1"/>
</dbReference>
<evidence type="ECO:0000313" key="6">
    <source>
        <dbReference type="Proteomes" id="UP000546642"/>
    </source>
</evidence>
<sequence length="436" mass="47321">MIFLIGDGMGYNQVDAGSLYENGTSFNQVRVDPETGKIEHEPGTASQVYENFPVRLGMATYQHRNGYEPDKAWGDFAWVLKNPPDSAATATAMATGVRTYNGAIGLDPDRLPVRNLTERAQELGKASGVVTSVQFSHATPAAFVAHNESRGNYRQIAREMVWEHELDVLMGAGHPYFDDDGQARDTPDFRYIDEATYEAAVSGATGHTFIEKAGDFADLADAFDPPERVFGLPQVARTLQFHRSGPDRDADGTPVEGAEPYTAPELRTVPSLAEMASGALNVLDNASDRGMFLMVEGGAIDWGGHGNEMGRMIEEQLAFNEAIETVVDWVERESSWQETLVVVTADHETGYLAGPGAGADTGWTPLRGEAGGLPEHSWHTGGHTNSLVPLYAKGPGASRIDHHARHTDPVRGDYLENVKLAESVFDFWGRGDTASP</sequence>
<name>A0A7X0D4W6_9ACTN</name>
<feature type="binding site" evidence="3">
    <location>
        <position position="296"/>
    </location>
    <ligand>
        <name>Mg(2+)</name>
        <dbReference type="ChEBI" id="CHEBI:18420"/>
    </ligand>
</feature>
<dbReference type="PANTHER" id="PTHR11596:SF5">
    <property type="entry name" value="ALKALINE PHOSPHATASE"/>
    <property type="match status" value="1"/>
</dbReference>
<dbReference type="InterPro" id="IPR017850">
    <property type="entry name" value="Alkaline_phosphatase_core_sf"/>
</dbReference>
<evidence type="ECO:0000256" key="2">
    <source>
        <dbReference type="PIRSR" id="PIRSR601952-1"/>
    </source>
</evidence>
<feature type="binding site" evidence="3">
    <location>
        <position position="346"/>
    </location>
    <ligand>
        <name>Zn(2+)</name>
        <dbReference type="ChEBI" id="CHEBI:29105"/>
        <label>2</label>
    </ligand>
</feature>
<dbReference type="AlphaFoldDB" id="A0A7X0D4W6"/>
<evidence type="ECO:0000256" key="1">
    <source>
        <dbReference type="ARBA" id="ARBA00022553"/>
    </source>
</evidence>
<evidence type="ECO:0000313" key="5">
    <source>
        <dbReference type="EMBL" id="MBB6171201.1"/>
    </source>
</evidence>
<feature type="binding site" evidence="3">
    <location>
        <position position="347"/>
    </location>
    <ligand>
        <name>Zn(2+)</name>
        <dbReference type="ChEBI" id="CHEBI:29105"/>
        <label>2</label>
    </ligand>
</feature>
<feature type="binding site" evidence="3">
    <location>
        <position position="301"/>
    </location>
    <ligand>
        <name>Zn(2+)</name>
        <dbReference type="ChEBI" id="CHEBI:29105"/>
        <label>2</label>
    </ligand>
</feature>
<dbReference type="GO" id="GO:0004035">
    <property type="term" value="F:alkaline phosphatase activity"/>
    <property type="evidence" value="ECO:0007669"/>
    <property type="project" value="UniProtKB-EC"/>
</dbReference>
<comment type="similarity">
    <text evidence="4">Belongs to the alkaline phosphatase family.</text>
</comment>
<keyword evidence="5" id="KW-0378">Hydrolase</keyword>
<feature type="active site" description="Phosphoserine intermediate" evidence="2">
    <location>
        <position position="86"/>
    </location>
</feature>
<comment type="cofactor">
    <cofactor evidence="3">
        <name>Mg(2+)</name>
        <dbReference type="ChEBI" id="CHEBI:18420"/>
    </cofactor>
    <text evidence="3">Binds 1 Mg(2+) ion.</text>
</comment>
<comment type="cofactor">
    <cofactor evidence="3">
        <name>Zn(2+)</name>
        <dbReference type="ChEBI" id="CHEBI:29105"/>
    </cofactor>
    <text evidence="3">Binds 2 Zn(2+) ions.</text>
</comment>
<dbReference type="SUPFAM" id="SSF53649">
    <property type="entry name" value="Alkaline phosphatase-like"/>
    <property type="match status" value="1"/>
</dbReference>
<comment type="caution">
    <text evidence="5">The sequence shown here is derived from an EMBL/GenBank/DDBJ whole genome shotgun (WGS) entry which is preliminary data.</text>
</comment>
<dbReference type="Proteomes" id="UP000546642">
    <property type="component" value="Unassembled WGS sequence"/>
</dbReference>
<keyword evidence="3" id="KW-0460">Magnesium</keyword>
<dbReference type="SMART" id="SM00098">
    <property type="entry name" value="alkPPc"/>
    <property type="match status" value="1"/>
</dbReference>
<dbReference type="EMBL" id="JACHDS010000001">
    <property type="protein sequence ID" value="MBB6171201.1"/>
    <property type="molecule type" value="Genomic_DNA"/>
</dbReference>
<dbReference type="GO" id="GO:0046872">
    <property type="term" value="F:metal ion binding"/>
    <property type="evidence" value="ECO:0007669"/>
    <property type="project" value="UniProtKB-KW"/>
</dbReference>
<evidence type="ECO:0000256" key="4">
    <source>
        <dbReference type="RuleBase" id="RU003946"/>
    </source>
</evidence>
<keyword evidence="3" id="KW-0479">Metal-binding</keyword>
<organism evidence="5 6">
    <name type="scientific">Nocardiopsis mwathae</name>
    <dbReference type="NCBI Taxonomy" id="1472723"/>
    <lineage>
        <taxon>Bacteria</taxon>
        <taxon>Bacillati</taxon>
        <taxon>Actinomycetota</taxon>
        <taxon>Actinomycetes</taxon>
        <taxon>Streptosporangiales</taxon>
        <taxon>Nocardiopsidaceae</taxon>
        <taxon>Nocardiopsis</taxon>
    </lineage>
</organism>
<dbReference type="PANTHER" id="PTHR11596">
    <property type="entry name" value="ALKALINE PHOSPHATASE"/>
    <property type="match status" value="1"/>
</dbReference>
<proteinExistence type="inferred from homology"/>
<reference evidence="5 6" key="1">
    <citation type="submission" date="2020-08" db="EMBL/GenBank/DDBJ databases">
        <title>Sequencing the genomes of 1000 actinobacteria strains.</title>
        <authorList>
            <person name="Klenk H.-P."/>
        </authorList>
    </citation>
    <scope>NUCLEOTIDE SEQUENCE [LARGE SCALE GENOMIC DNA]</scope>
    <source>
        <strain evidence="5 6">DSM 46659</strain>
    </source>
</reference>
<dbReference type="PRINTS" id="PR00113">
    <property type="entry name" value="ALKPHPHTASE"/>
</dbReference>
<dbReference type="Pfam" id="PF00245">
    <property type="entry name" value="Alk_phosphatase"/>
    <property type="match status" value="1"/>
</dbReference>
<keyword evidence="6" id="KW-1185">Reference proteome</keyword>